<dbReference type="InterPro" id="IPR004606">
    <property type="entry name" value="Mop_domain"/>
</dbReference>
<dbReference type="GO" id="GO:0015689">
    <property type="term" value="P:molybdate ion transport"/>
    <property type="evidence" value="ECO:0007669"/>
    <property type="project" value="InterPro"/>
</dbReference>
<reference evidence="11" key="1">
    <citation type="submission" date="2014-03" db="EMBL/GenBank/DDBJ databases">
        <title>Draft Genome Sequence of Mycobacterium cosmeticum DSM 44829.</title>
        <authorList>
            <person name="Croce O."/>
            <person name="Robert C."/>
            <person name="Raoult D."/>
            <person name="Drancourt M."/>
        </authorList>
    </citation>
    <scope>NUCLEOTIDE SEQUENCE [LARGE SCALE GENOMIC DNA]</scope>
    <source>
        <strain evidence="11">DSM 44829</strain>
    </source>
</reference>
<dbReference type="InterPro" id="IPR003593">
    <property type="entry name" value="AAA+_ATPase"/>
</dbReference>
<evidence type="ECO:0000256" key="3">
    <source>
        <dbReference type="ARBA" id="ARBA00022505"/>
    </source>
</evidence>
<dbReference type="Gene3D" id="3.40.50.300">
    <property type="entry name" value="P-loop containing nucleotide triphosphate hydrolases"/>
    <property type="match status" value="1"/>
</dbReference>
<keyword evidence="3 8" id="KW-0500">Molybdenum</keyword>
<evidence type="ECO:0000313" key="12">
    <source>
        <dbReference type="Proteomes" id="UP000028870"/>
    </source>
</evidence>
<dbReference type="PROSITE" id="PS50893">
    <property type="entry name" value="ABC_TRANSPORTER_2"/>
    <property type="match status" value="1"/>
</dbReference>
<evidence type="ECO:0000256" key="6">
    <source>
        <dbReference type="ARBA" id="ARBA00022967"/>
    </source>
</evidence>
<gene>
    <name evidence="11" type="ORF">BN977_00110</name>
</gene>
<dbReference type="SUPFAM" id="SSF50331">
    <property type="entry name" value="MOP-like"/>
    <property type="match status" value="1"/>
</dbReference>
<keyword evidence="5" id="KW-0067">ATP-binding</keyword>
<dbReference type="InterPro" id="IPR005116">
    <property type="entry name" value="Transp-assoc_OB_typ1"/>
</dbReference>
<keyword evidence="1" id="KW-0813">Transport</keyword>
<evidence type="ECO:0000313" key="11">
    <source>
        <dbReference type="EMBL" id="CDO05343.1"/>
    </source>
</evidence>
<dbReference type="PROSITE" id="PS51866">
    <property type="entry name" value="MOP"/>
    <property type="match status" value="1"/>
</dbReference>
<dbReference type="Gene3D" id="2.40.50.100">
    <property type="match status" value="1"/>
</dbReference>
<protein>
    <submittedName>
        <fullName evidence="11">ABC-type sulfate/molybdate transport systems, ATPase component</fullName>
    </submittedName>
</protein>
<feature type="domain" description="Mop" evidence="10">
    <location>
        <begin position="290"/>
        <end position="358"/>
    </location>
</feature>
<dbReference type="PANTHER" id="PTHR43514">
    <property type="entry name" value="ABC TRANSPORTER I FAMILY MEMBER 10"/>
    <property type="match status" value="1"/>
</dbReference>
<evidence type="ECO:0000256" key="7">
    <source>
        <dbReference type="ARBA" id="ARBA00023136"/>
    </source>
</evidence>
<accession>W9AIN9</accession>
<dbReference type="Pfam" id="PF00005">
    <property type="entry name" value="ABC_tran"/>
    <property type="match status" value="1"/>
</dbReference>
<evidence type="ECO:0000259" key="10">
    <source>
        <dbReference type="PROSITE" id="PS51866"/>
    </source>
</evidence>
<dbReference type="Proteomes" id="UP000028870">
    <property type="component" value="Unassembled WGS sequence"/>
</dbReference>
<reference evidence="11" key="2">
    <citation type="submission" date="2014-03" db="EMBL/GenBank/DDBJ databases">
        <authorList>
            <person name="Urmite Genomes"/>
        </authorList>
    </citation>
    <scope>NUCLEOTIDE SEQUENCE</scope>
    <source>
        <strain evidence="11">DSM 44829</strain>
    </source>
</reference>
<dbReference type="AlphaFoldDB" id="W9AIN9"/>
<keyword evidence="2" id="KW-1003">Cell membrane</keyword>
<keyword evidence="6" id="KW-1278">Translocase</keyword>
<keyword evidence="4" id="KW-0547">Nucleotide-binding</keyword>
<evidence type="ECO:0000256" key="1">
    <source>
        <dbReference type="ARBA" id="ARBA00022448"/>
    </source>
</evidence>
<proteinExistence type="predicted"/>
<evidence type="ECO:0000256" key="5">
    <source>
        <dbReference type="ARBA" id="ARBA00022840"/>
    </source>
</evidence>
<dbReference type="InterPro" id="IPR008995">
    <property type="entry name" value="Mo/tungstate-bd_C_term_dom"/>
</dbReference>
<dbReference type="GO" id="GO:0016887">
    <property type="term" value="F:ATP hydrolysis activity"/>
    <property type="evidence" value="ECO:0007669"/>
    <property type="project" value="InterPro"/>
</dbReference>
<dbReference type="SUPFAM" id="SSF52540">
    <property type="entry name" value="P-loop containing nucleoside triphosphate hydrolases"/>
    <property type="match status" value="1"/>
</dbReference>
<dbReference type="Pfam" id="PF03459">
    <property type="entry name" value="TOBE"/>
    <property type="match status" value="1"/>
</dbReference>
<dbReference type="SMART" id="SM00382">
    <property type="entry name" value="AAA"/>
    <property type="match status" value="1"/>
</dbReference>
<sequence length="360" mass="37547">MTGLRIGVEVAEREVHVDLELAPGQVLAVLGPNGAGKSTLLHVLAGTVRPDRGRVRVGDRTVADAEAGLHIATHDRRVGLLMQEPLLFPHLNVLDNVAFGPRSGKRLSRKGSRDIARRWLAEVDAAELADRTPAQLSGGQAQRVALARALAADPDVLLLDEPMTGLDVAVATAMRALLRRVLTRDGRAAILVTHDLLDVVTLADRVAVLESGRVVESGPAAQILAAPRSRFGARFAGVNLVGGRLGADGALHTDWGTVWHAGSVAGVAVGDPAVAVFAPAAVAVYRDAPHGSPRNAVEVTVAELDSRGPAIRVRAEPQPDGAPGLAADITAEAAADLRLAPGERVFFTVKAQELTISPAS</sequence>
<dbReference type="InterPro" id="IPR003439">
    <property type="entry name" value="ABC_transporter-like_ATP-bd"/>
</dbReference>
<dbReference type="PROSITE" id="PS00211">
    <property type="entry name" value="ABC_TRANSPORTER_1"/>
    <property type="match status" value="1"/>
</dbReference>
<keyword evidence="7" id="KW-0472">Membrane</keyword>
<evidence type="ECO:0000256" key="4">
    <source>
        <dbReference type="ARBA" id="ARBA00022741"/>
    </source>
</evidence>
<dbReference type="InterPro" id="IPR017871">
    <property type="entry name" value="ABC_transporter-like_CS"/>
</dbReference>
<dbReference type="STRING" id="258533.BN977_00110"/>
<evidence type="ECO:0000256" key="8">
    <source>
        <dbReference type="PROSITE-ProRule" id="PRU01213"/>
    </source>
</evidence>
<evidence type="ECO:0000259" key="9">
    <source>
        <dbReference type="PROSITE" id="PS50893"/>
    </source>
</evidence>
<dbReference type="GO" id="GO:0005524">
    <property type="term" value="F:ATP binding"/>
    <property type="evidence" value="ECO:0007669"/>
    <property type="project" value="UniProtKB-KW"/>
</dbReference>
<keyword evidence="12" id="KW-1185">Reference proteome</keyword>
<name>W9AIN9_MYCCO</name>
<evidence type="ECO:0000256" key="2">
    <source>
        <dbReference type="ARBA" id="ARBA00022475"/>
    </source>
</evidence>
<comment type="caution">
    <text evidence="11">The sequence shown here is derived from an EMBL/GenBank/DDBJ whole genome shotgun (WGS) entry which is preliminary data.</text>
</comment>
<dbReference type="InterPro" id="IPR050334">
    <property type="entry name" value="Molybdenum_import_ModC"/>
</dbReference>
<feature type="domain" description="ABC transporter" evidence="9">
    <location>
        <begin position="1"/>
        <end position="236"/>
    </location>
</feature>
<dbReference type="eggNOG" id="COG1118">
    <property type="taxonomic scope" value="Bacteria"/>
</dbReference>
<organism evidence="11 12">
    <name type="scientific">Mycolicibacterium cosmeticum</name>
    <dbReference type="NCBI Taxonomy" id="258533"/>
    <lineage>
        <taxon>Bacteria</taxon>
        <taxon>Bacillati</taxon>
        <taxon>Actinomycetota</taxon>
        <taxon>Actinomycetes</taxon>
        <taxon>Mycobacteriales</taxon>
        <taxon>Mycobacteriaceae</taxon>
        <taxon>Mycolicibacterium</taxon>
    </lineage>
</organism>
<dbReference type="PANTHER" id="PTHR43514:SF1">
    <property type="entry name" value="SULFATE_THIOSULFATE IMPORT ATP-BINDING PROTEIN CYSA"/>
    <property type="match status" value="1"/>
</dbReference>
<dbReference type="EMBL" id="CCBB010000001">
    <property type="protein sequence ID" value="CDO05343.1"/>
    <property type="molecule type" value="Genomic_DNA"/>
</dbReference>
<dbReference type="InterPro" id="IPR027417">
    <property type="entry name" value="P-loop_NTPase"/>
</dbReference>